<dbReference type="PANTHER" id="PTHR30344">
    <property type="entry name" value="6-PHOSPHOGLUCONOLACTONASE-RELATED"/>
    <property type="match status" value="1"/>
</dbReference>
<sequence length="350" mass="37837">MSSKKAKLLFYVGSYAAESKPGIHLIELNAETEELRLLEGASTSGIQNPSFLVLNPEGTRLYAVSEQAQGAVVSYAVRPDGALERLSSVPTQGADPCHLSLTADGGLLAANYSSGHVNRFALDEHGAAGELTALVQHVGQGFRQDRQEAAHAHSAVPSAAGDYVYVSDLGLDQVVYYRVDNGKLSTEGEIKLPPGSGPRHFTFHPNGVHAYGINELNNTLTVYAYNPVQGHLQILQHVSTIPEGYGGENYPADVHLSPDGRYLYGSNRGHNSVVKFAVHPDTGMLEAPEWTGTWGKWPRNFAVLENYALVANQHSDNVVLFRRNPDTGSLEAAGRELEIKQPSCIEPVRS</sequence>
<keyword evidence="3" id="KW-1185">Reference proteome</keyword>
<proteinExistence type="inferred from homology"/>
<dbReference type="InterPro" id="IPR050282">
    <property type="entry name" value="Cycloisomerase_2"/>
</dbReference>
<accession>A0A5D0CRY4</accession>
<dbReference type="GO" id="GO:0017057">
    <property type="term" value="F:6-phosphogluconolactonase activity"/>
    <property type="evidence" value="ECO:0007669"/>
    <property type="project" value="TreeGrafter"/>
</dbReference>
<dbReference type="AlphaFoldDB" id="A0A5D0CRY4"/>
<organism evidence="2 3">
    <name type="scientific">Paenibacillus faecis</name>
    <dbReference type="NCBI Taxonomy" id="862114"/>
    <lineage>
        <taxon>Bacteria</taxon>
        <taxon>Bacillati</taxon>
        <taxon>Bacillota</taxon>
        <taxon>Bacilli</taxon>
        <taxon>Bacillales</taxon>
        <taxon>Paenibacillaceae</taxon>
        <taxon>Paenibacillus</taxon>
    </lineage>
</organism>
<dbReference type="Pfam" id="PF10282">
    <property type="entry name" value="Lactonase"/>
    <property type="match status" value="1"/>
</dbReference>
<name>A0A5D0CRY4_9BACL</name>
<dbReference type="RefSeq" id="WP_148455494.1">
    <property type="nucleotide sequence ID" value="NZ_VSDO01000004.1"/>
</dbReference>
<dbReference type="SUPFAM" id="SSF51004">
    <property type="entry name" value="C-terminal (heme d1) domain of cytochrome cd1-nitrite reductase"/>
    <property type="match status" value="1"/>
</dbReference>
<evidence type="ECO:0000256" key="1">
    <source>
        <dbReference type="ARBA" id="ARBA00005564"/>
    </source>
</evidence>
<dbReference type="InterPro" id="IPR011048">
    <property type="entry name" value="Haem_d1_sf"/>
</dbReference>
<comment type="similarity">
    <text evidence="1">Belongs to the cycloisomerase 2 family.</text>
</comment>
<protein>
    <submittedName>
        <fullName evidence="2">Lactonase family protein</fullName>
    </submittedName>
</protein>
<dbReference type="InterPro" id="IPR019405">
    <property type="entry name" value="Lactonase_7-beta_prop"/>
</dbReference>
<reference evidence="2 3" key="1">
    <citation type="submission" date="2019-08" db="EMBL/GenBank/DDBJ databases">
        <title>Genome sequencing of Paenibacillus faecis DSM 23593(T).</title>
        <authorList>
            <person name="Kook J.-K."/>
            <person name="Park S.-N."/>
            <person name="Lim Y.K."/>
        </authorList>
    </citation>
    <scope>NUCLEOTIDE SEQUENCE [LARGE SCALE GENOMIC DNA]</scope>
    <source>
        <strain evidence="2 3">DSM 23593</strain>
    </source>
</reference>
<dbReference type="Proteomes" id="UP000325218">
    <property type="component" value="Unassembled WGS sequence"/>
</dbReference>
<dbReference type="InterPro" id="IPR015943">
    <property type="entry name" value="WD40/YVTN_repeat-like_dom_sf"/>
</dbReference>
<dbReference type="Gene3D" id="2.130.10.10">
    <property type="entry name" value="YVTN repeat-like/Quinoprotein amine dehydrogenase"/>
    <property type="match status" value="1"/>
</dbReference>
<evidence type="ECO:0000313" key="2">
    <source>
        <dbReference type="EMBL" id="TYA11547.1"/>
    </source>
</evidence>
<dbReference type="OrthoDB" id="9790815at2"/>
<comment type="caution">
    <text evidence="2">The sequence shown here is derived from an EMBL/GenBank/DDBJ whole genome shotgun (WGS) entry which is preliminary data.</text>
</comment>
<evidence type="ECO:0000313" key="3">
    <source>
        <dbReference type="Proteomes" id="UP000325218"/>
    </source>
</evidence>
<dbReference type="PANTHER" id="PTHR30344:SF1">
    <property type="entry name" value="6-PHOSPHOGLUCONOLACTONASE"/>
    <property type="match status" value="1"/>
</dbReference>
<gene>
    <name evidence="2" type="ORF">FRY98_20650</name>
</gene>
<dbReference type="EMBL" id="VSDO01000004">
    <property type="protein sequence ID" value="TYA11547.1"/>
    <property type="molecule type" value="Genomic_DNA"/>
</dbReference>